<evidence type="ECO:0000313" key="2">
    <source>
        <dbReference type="EMBL" id="KAG9234675.1"/>
    </source>
</evidence>
<comment type="caution">
    <text evidence="2">The sequence shown here is derived from an EMBL/GenBank/DDBJ whole genome shotgun (WGS) entry which is preliminary data.</text>
</comment>
<dbReference type="OrthoDB" id="5293813at2759"/>
<keyword evidence="3" id="KW-1185">Reference proteome</keyword>
<dbReference type="EMBL" id="MU251455">
    <property type="protein sequence ID" value="KAG9234675.1"/>
    <property type="molecule type" value="Genomic_DNA"/>
</dbReference>
<reference evidence="2" key="1">
    <citation type="journal article" date="2021" name="IMA Fungus">
        <title>Genomic characterization of three marine fungi, including Emericellopsis atlantica sp. nov. with signatures of a generalist lifestyle and marine biomass degradation.</title>
        <authorList>
            <person name="Hagestad O.C."/>
            <person name="Hou L."/>
            <person name="Andersen J.H."/>
            <person name="Hansen E.H."/>
            <person name="Altermark B."/>
            <person name="Li C."/>
            <person name="Kuhnert E."/>
            <person name="Cox R.J."/>
            <person name="Crous P.W."/>
            <person name="Spatafora J.W."/>
            <person name="Lail K."/>
            <person name="Amirebrahimi M."/>
            <person name="Lipzen A."/>
            <person name="Pangilinan J."/>
            <person name="Andreopoulos W."/>
            <person name="Hayes R.D."/>
            <person name="Ng V."/>
            <person name="Grigoriev I.V."/>
            <person name="Jackson S.A."/>
            <person name="Sutton T.D.S."/>
            <person name="Dobson A.D.W."/>
            <person name="Rama T."/>
        </authorList>
    </citation>
    <scope>NUCLEOTIDE SEQUENCE</scope>
    <source>
        <strain evidence="2">TRa018bII</strain>
    </source>
</reference>
<name>A0A9P8C5X3_9HELO</name>
<proteinExistence type="predicted"/>
<keyword evidence="1" id="KW-0732">Signal</keyword>
<dbReference type="AlphaFoldDB" id="A0A9P8C5X3"/>
<sequence>MIVSLSSVSLIGLICLSAIVSAAPFAVDSSNNFPNPSPDQIKIIEAVAHGSLPNGKPPAKVENNTLTSLRFIALNEFFEVAFYTSLIANVTQNVTGYDIKEPEAKKSLLATLTAIQAQEELHAINANNALKNFKVDPIQPCLYQFPSTSVQDAITLATTFNDVVLGTLPDIQQLLGAAGDVGLIPGVGSVIGQEDPQSALPFLTRATRDIAFSALNQAFVVKGSCPNSNTIALKIFEHLTVDAFGAKALALHPSPQNLQFSFQLPAGGAKPNWSGLSLAFVNQQNVPVKAQLSCVLVKGNTVHFEAHFPFNGTTFGSGLTFAMLVSADADFSTVPSLVQGPVVFGPALIEVN</sequence>
<dbReference type="Proteomes" id="UP000824998">
    <property type="component" value="Unassembled WGS sequence"/>
</dbReference>
<evidence type="ECO:0000256" key="1">
    <source>
        <dbReference type="SAM" id="SignalP"/>
    </source>
</evidence>
<accession>A0A9P8C5X3</accession>
<organism evidence="2 3">
    <name type="scientific">Amylocarpus encephaloides</name>
    <dbReference type="NCBI Taxonomy" id="45428"/>
    <lineage>
        <taxon>Eukaryota</taxon>
        <taxon>Fungi</taxon>
        <taxon>Dikarya</taxon>
        <taxon>Ascomycota</taxon>
        <taxon>Pezizomycotina</taxon>
        <taxon>Leotiomycetes</taxon>
        <taxon>Helotiales</taxon>
        <taxon>Helotiales incertae sedis</taxon>
        <taxon>Amylocarpus</taxon>
    </lineage>
</organism>
<feature type="signal peptide" evidence="1">
    <location>
        <begin position="1"/>
        <end position="22"/>
    </location>
</feature>
<evidence type="ECO:0000313" key="3">
    <source>
        <dbReference type="Proteomes" id="UP000824998"/>
    </source>
</evidence>
<feature type="chain" id="PRO_5040510703" description="Late sexual development protein" evidence="1">
    <location>
        <begin position="23"/>
        <end position="352"/>
    </location>
</feature>
<dbReference type="Pfam" id="PF13668">
    <property type="entry name" value="Ferritin_2"/>
    <property type="match status" value="1"/>
</dbReference>
<evidence type="ECO:0008006" key="4">
    <source>
        <dbReference type="Google" id="ProtNLM"/>
    </source>
</evidence>
<protein>
    <recommendedName>
        <fullName evidence="4">Late sexual development protein</fullName>
    </recommendedName>
</protein>
<gene>
    <name evidence="2" type="ORF">BJ875DRAFT_509106</name>
</gene>